<feature type="compositionally biased region" description="Polar residues" evidence="1">
    <location>
        <begin position="260"/>
        <end position="269"/>
    </location>
</feature>
<feature type="region of interest" description="Disordered" evidence="1">
    <location>
        <begin position="208"/>
        <end position="278"/>
    </location>
</feature>
<feature type="region of interest" description="Disordered" evidence="1">
    <location>
        <begin position="1"/>
        <end position="52"/>
    </location>
</feature>
<gene>
    <name evidence="2" type="ORF">TRIADDRAFT_58727</name>
</gene>
<accession>B3S3H9</accession>
<dbReference type="Proteomes" id="UP000009022">
    <property type="component" value="Unassembled WGS sequence"/>
</dbReference>
<dbReference type="InParanoid" id="B3S3H9"/>
<keyword evidence="3" id="KW-1185">Reference proteome</keyword>
<evidence type="ECO:0000313" key="2">
    <source>
        <dbReference type="EMBL" id="EDV22796.1"/>
    </source>
</evidence>
<protein>
    <submittedName>
        <fullName evidence="2">Uncharacterized protein</fullName>
    </submittedName>
</protein>
<dbReference type="KEGG" id="tad:TRIADDRAFT_58727"/>
<evidence type="ECO:0000313" key="3">
    <source>
        <dbReference type="Proteomes" id="UP000009022"/>
    </source>
</evidence>
<dbReference type="RefSeq" id="XP_002114662.1">
    <property type="nucleotide sequence ID" value="XM_002114626.1"/>
</dbReference>
<feature type="compositionally biased region" description="Basic and acidic residues" evidence="1">
    <location>
        <begin position="215"/>
        <end position="226"/>
    </location>
</feature>
<reference evidence="2 3" key="1">
    <citation type="journal article" date="2008" name="Nature">
        <title>The Trichoplax genome and the nature of placozoans.</title>
        <authorList>
            <person name="Srivastava M."/>
            <person name="Begovic E."/>
            <person name="Chapman J."/>
            <person name="Putnam N.H."/>
            <person name="Hellsten U."/>
            <person name="Kawashima T."/>
            <person name="Kuo A."/>
            <person name="Mitros T."/>
            <person name="Salamov A."/>
            <person name="Carpenter M.L."/>
            <person name="Signorovitch A.Y."/>
            <person name="Moreno M.A."/>
            <person name="Kamm K."/>
            <person name="Grimwood J."/>
            <person name="Schmutz J."/>
            <person name="Shapiro H."/>
            <person name="Grigoriev I.V."/>
            <person name="Buss L.W."/>
            <person name="Schierwater B."/>
            <person name="Dellaporta S.L."/>
            <person name="Rokhsar D.S."/>
        </authorList>
    </citation>
    <scope>NUCLEOTIDE SEQUENCE [LARGE SCALE GENOMIC DNA]</scope>
    <source>
        <strain evidence="2 3">Grell-BS-1999</strain>
    </source>
</reference>
<feature type="compositionally biased region" description="Polar residues" evidence="1">
    <location>
        <begin position="168"/>
        <end position="188"/>
    </location>
</feature>
<dbReference type="EMBL" id="DS985248">
    <property type="protein sequence ID" value="EDV22796.1"/>
    <property type="molecule type" value="Genomic_DNA"/>
</dbReference>
<feature type="region of interest" description="Disordered" evidence="1">
    <location>
        <begin position="164"/>
        <end position="192"/>
    </location>
</feature>
<name>B3S3H9_TRIAD</name>
<sequence length="310" mass="34304">MARRSDPLAHSWSGNSMVLPPIPNQHHSEAPTPLRHHRNHGVATSSHDANHNVKLVPNHIGRLLSEQHGRSRTLSSPMMFDRQRANSFTAAASNSILAISESEKAMKQSNSIDTIDHKKMLKKLHHRSVTMISINGSLGHDNAGAVSLTDKALLSPKLLRSARYSTPAAVSNNIESESSRGGSENPSRPVSIDDYKTLLGTMDQESNKLQSLNDPDTRNHQSHHADQGTNDENDNSALIDDDHSKKQQGNSVDKNRRIRPSQNNPTEVGQHQADQDYRAVNRAKCESWLDGLKDIDYSMPTADVITDYND</sequence>
<dbReference type="CTD" id="6755875"/>
<dbReference type="GeneID" id="6755875"/>
<evidence type="ECO:0000256" key="1">
    <source>
        <dbReference type="SAM" id="MobiDB-lite"/>
    </source>
</evidence>
<dbReference type="HOGENOM" id="CLU_898139_0_0_1"/>
<proteinExistence type="predicted"/>
<dbReference type="AlphaFoldDB" id="B3S3H9"/>
<organism evidence="2 3">
    <name type="scientific">Trichoplax adhaerens</name>
    <name type="common">Trichoplax reptans</name>
    <dbReference type="NCBI Taxonomy" id="10228"/>
    <lineage>
        <taxon>Eukaryota</taxon>
        <taxon>Metazoa</taxon>
        <taxon>Placozoa</taxon>
        <taxon>Uniplacotomia</taxon>
        <taxon>Trichoplacea</taxon>
        <taxon>Trichoplacidae</taxon>
        <taxon>Trichoplax</taxon>
    </lineage>
</organism>